<comment type="caution">
    <text evidence="1">The sequence shown here is derived from an EMBL/GenBank/DDBJ whole genome shotgun (WGS) entry which is preliminary data.</text>
</comment>
<evidence type="ECO:0000313" key="2">
    <source>
        <dbReference type="Proteomes" id="UP000185769"/>
    </source>
</evidence>
<dbReference type="Proteomes" id="UP000185769">
    <property type="component" value="Unassembled WGS sequence"/>
</dbReference>
<gene>
    <name evidence="1" type="ORF">AUJ22_01520</name>
</gene>
<reference evidence="1 2" key="1">
    <citation type="journal article" date="2016" name="Environ. Microbiol.">
        <title>Genomic resolution of a cold subsurface aquifer community provides metabolic insights for novel microbes adapted to high CO concentrations.</title>
        <authorList>
            <person name="Probst A.J."/>
            <person name="Castelle C.J."/>
            <person name="Singh A."/>
            <person name="Brown C.T."/>
            <person name="Anantharaman K."/>
            <person name="Sharon I."/>
            <person name="Hug L.A."/>
            <person name="Burstein D."/>
            <person name="Emerson J.B."/>
            <person name="Thomas B.C."/>
            <person name="Banfield J.F."/>
        </authorList>
    </citation>
    <scope>NUCLEOTIDE SEQUENCE [LARGE SCALE GENOMIC DNA]</scope>
    <source>
        <strain evidence="1">CG1_02_31_12</strain>
    </source>
</reference>
<dbReference type="AlphaFoldDB" id="A0A1J4V418"/>
<proteinExistence type="predicted"/>
<organism evidence="1 2">
    <name type="scientific">Candidatus Nomurabacteria bacterium CG1_02_31_12</name>
    <dbReference type="NCBI Taxonomy" id="1805280"/>
    <lineage>
        <taxon>Bacteria</taxon>
        <taxon>Candidatus Nomuraibacteriota</taxon>
    </lineage>
</organism>
<protein>
    <submittedName>
        <fullName evidence="1">Uncharacterized protein</fullName>
    </submittedName>
</protein>
<accession>A0A1J4V418</accession>
<name>A0A1J4V418_9BACT</name>
<sequence>METANRGQFCEFIGKLLVKGNDKKVVKIDKTKIQDAINSLSSEDDVVLDNLISFINNGCQLIQQVGTHVVQFLSFVCEVVILGVKEFVVGDFYKSGENNGIKLFFGSNFETWILNPMKKMEIFLPESKLKKHLLIKNAYDTEMQTDFLEKPIIPIKQFMAQLKNMILAQSNGEVKKDGLDVSGKANIFHVDLSKLGDNRVVAVYVYRFGVGWDVDADEFGYIGRWGESRSFFTPATKAEA</sequence>
<dbReference type="EMBL" id="MNVM01000026">
    <property type="protein sequence ID" value="OIO29334.1"/>
    <property type="molecule type" value="Genomic_DNA"/>
</dbReference>
<evidence type="ECO:0000313" key="1">
    <source>
        <dbReference type="EMBL" id="OIO29334.1"/>
    </source>
</evidence>